<organism evidence="2">
    <name type="scientific">Desulfofervidus auxilii</name>
    <dbReference type="NCBI Taxonomy" id="1621989"/>
    <lineage>
        <taxon>Bacteria</taxon>
        <taxon>Pseudomonadati</taxon>
        <taxon>Thermodesulfobacteriota</taxon>
        <taxon>Candidatus Desulfofervidia</taxon>
        <taxon>Candidatus Desulfofervidales</taxon>
        <taxon>Candidatus Desulfofervidaceae</taxon>
        <taxon>Candidatus Desulfofervidus</taxon>
    </lineage>
</organism>
<gene>
    <name evidence="2" type="ORF">ENG63_05090</name>
</gene>
<dbReference type="Pfam" id="PF02541">
    <property type="entry name" value="Ppx-GppA"/>
    <property type="match status" value="1"/>
</dbReference>
<dbReference type="CDD" id="cd24054">
    <property type="entry name" value="ASKHA_NBD_AaPPX-GppA_MtPPX2-like"/>
    <property type="match status" value="1"/>
</dbReference>
<reference evidence="2" key="1">
    <citation type="journal article" date="2020" name="mSystems">
        <title>Genome- and Community-Level Interaction Insights into Carbon Utilization and Element Cycling Functions of Hydrothermarchaeota in Hydrothermal Sediment.</title>
        <authorList>
            <person name="Zhou Z."/>
            <person name="Liu Y."/>
            <person name="Xu W."/>
            <person name="Pan J."/>
            <person name="Luo Z.H."/>
            <person name="Li M."/>
        </authorList>
    </citation>
    <scope>NUCLEOTIDE SEQUENCE [LARGE SCALE GENOMIC DNA]</scope>
    <source>
        <strain evidence="2">HyVt-233</strain>
    </source>
</reference>
<protein>
    <recommendedName>
        <fullName evidence="1">Ppx/GppA phosphatase N-terminal domain-containing protein</fullName>
    </recommendedName>
</protein>
<dbReference type="InterPro" id="IPR043129">
    <property type="entry name" value="ATPase_NBD"/>
</dbReference>
<comment type="caution">
    <text evidence="2">The sequence shown here is derived from an EMBL/GenBank/DDBJ whole genome shotgun (WGS) entry which is preliminary data.</text>
</comment>
<sequence length="310" mass="34579">MVSPYASIDLGTHTTRLLIVSFEKNKLRPLFRKRSITKLGFYFDGNNITETGINFLIKTLKNFTKIMQLHKVKGYQAIATAILRQADNSQKIIETIQKKTGLEIKVVNGEIEAILTAKGVFSTLEVEKTKSLIVDVGGGSTEFIWPAKKIALSLPIGATWLTRQFLKHDPPSLEEINRAFKLTEEKIYNLNIPSPEILVGTAGTISTLAAIDLKMDVYQPRLINGHILSKNRVLEIFNNLKKLPAKKRCLIPGLESGREEVILGGSIIVLALFNIFQKDTLIVSEGGLLEGILIDYLEKISKKKNLKIIL</sequence>
<dbReference type="PANTHER" id="PTHR30005:SF0">
    <property type="entry name" value="RETROGRADE REGULATION PROTEIN 2"/>
    <property type="match status" value="1"/>
</dbReference>
<dbReference type="InterPro" id="IPR050273">
    <property type="entry name" value="GppA/Ppx_hydrolase"/>
</dbReference>
<dbReference type="GO" id="GO:0016462">
    <property type="term" value="F:pyrophosphatase activity"/>
    <property type="evidence" value="ECO:0007669"/>
    <property type="project" value="TreeGrafter"/>
</dbReference>
<dbReference type="Proteomes" id="UP000886289">
    <property type="component" value="Unassembled WGS sequence"/>
</dbReference>
<dbReference type="PANTHER" id="PTHR30005">
    <property type="entry name" value="EXOPOLYPHOSPHATASE"/>
    <property type="match status" value="1"/>
</dbReference>
<proteinExistence type="predicted"/>
<dbReference type="EMBL" id="DRBS01000196">
    <property type="protein sequence ID" value="HDD44219.1"/>
    <property type="molecule type" value="Genomic_DNA"/>
</dbReference>
<evidence type="ECO:0000313" key="2">
    <source>
        <dbReference type="EMBL" id="HDD44219.1"/>
    </source>
</evidence>
<evidence type="ECO:0000259" key="1">
    <source>
        <dbReference type="Pfam" id="PF02541"/>
    </source>
</evidence>
<feature type="domain" description="Ppx/GppA phosphatase N-terminal" evidence="1">
    <location>
        <begin position="19"/>
        <end position="299"/>
    </location>
</feature>
<dbReference type="AlphaFoldDB" id="A0A7C0U2I7"/>
<dbReference type="Gene3D" id="3.30.420.150">
    <property type="entry name" value="Exopolyphosphatase. Domain 2"/>
    <property type="match status" value="1"/>
</dbReference>
<dbReference type="Gene3D" id="3.30.420.40">
    <property type="match status" value="1"/>
</dbReference>
<name>A0A7C0U2I7_DESA2</name>
<dbReference type="SUPFAM" id="SSF53067">
    <property type="entry name" value="Actin-like ATPase domain"/>
    <property type="match status" value="2"/>
</dbReference>
<accession>A0A7C0U2I7</accession>
<dbReference type="InterPro" id="IPR003695">
    <property type="entry name" value="Ppx_GppA_N"/>
</dbReference>